<evidence type="ECO:0000256" key="3">
    <source>
        <dbReference type="ARBA" id="ARBA00022741"/>
    </source>
</evidence>
<dbReference type="EMBL" id="CAUJNA010002668">
    <property type="protein sequence ID" value="CAJ1393869.1"/>
    <property type="molecule type" value="Genomic_DNA"/>
</dbReference>
<keyword evidence="4" id="KW-0418">Kinase</keyword>
<dbReference type="Gene3D" id="3.30.200.20">
    <property type="entry name" value="Phosphorylase Kinase, domain 1"/>
    <property type="match status" value="1"/>
</dbReference>
<accession>A0AA36IUP5</accession>
<dbReference type="CDD" id="cd00030">
    <property type="entry name" value="C2"/>
    <property type="match status" value="1"/>
</dbReference>
<dbReference type="Gene3D" id="2.60.40.150">
    <property type="entry name" value="C2 domain"/>
    <property type="match status" value="1"/>
</dbReference>
<feature type="domain" description="C2" evidence="7">
    <location>
        <begin position="138"/>
        <end position="256"/>
    </location>
</feature>
<keyword evidence="5" id="KW-0067">ATP-binding</keyword>
<protein>
    <recommendedName>
        <fullName evidence="7">C2 domain-containing protein</fullName>
    </recommendedName>
</protein>
<dbReference type="GO" id="GO:0005524">
    <property type="term" value="F:ATP binding"/>
    <property type="evidence" value="ECO:0007669"/>
    <property type="project" value="UniProtKB-KW"/>
</dbReference>
<evidence type="ECO:0000259" key="7">
    <source>
        <dbReference type="PROSITE" id="PS50004"/>
    </source>
</evidence>
<keyword evidence="3" id="KW-0547">Nucleotide-binding</keyword>
<evidence type="ECO:0000256" key="4">
    <source>
        <dbReference type="ARBA" id="ARBA00022777"/>
    </source>
</evidence>
<gene>
    <name evidence="8" type="ORF">EVOR1521_LOCUS18640</name>
</gene>
<comment type="similarity">
    <text evidence="1">Belongs to the methylthioribose kinase family.</text>
</comment>
<dbReference type="InterPro" id="IPR002575">
    <property type="entry name" value="Aminoglycoside_PTrfase"/>
</dbReference>
<dbReference type="Pfam" id="PF00168">
    <property type="entry name" value="C2"/>
    <property type="match status" value="1"/>
</dbReference>
<dbReference type="Pfam" id="PF01636">
    <property type="entry name" value="APH"/>
    <property type="match status" value="1"/>
</dbReference>
<dbReference type="PRINTS" id="PR00360">
    <property type="entry name" value="C2DOMAIN"/>
</dbReference>
<dbReference type="Proteomes" id="UP001178507">
    <property type="component" value="Unassembled WGS sequence"/>
</dbReference>
<dbReference type="AlphaFoldDB" id="A0AA36IUP5"/>
<name>A0AA36IUP5_9DINO</name>
<dbReference type="InterPro" id="IPR000008">
    <property type="entry name" value="C2_dom"/>
</dbReference>
<dbReference type="InterPro" id="IPR035892">
    <property type="entry name" value="C2_domain_sf"/>
</dbReference>
<dbReference type="SUPFAM" id="SSF49562">
    <property type="entry name" value="C2 domain (Calcium/lipid-binding domain, CaLB)"/>
    <property type="match status" value="1"/>
</dbReference>
<comment type="caution">
    <text evidence="8">The sequence shown here is derived from an EMBL/GenBank/DDBJ whole genome shotgun (WGS) entry which is preliminary data.</text>
</comment>
<evidence type="ECO:0000256" key="6">
    <source>
        <dbReference type="SAM" id="MobiDB-lite"/>
    </source>
</evidence>
<dbReference type="PROSITE" id="PS50004">
    <property type="entry name" value="C2"/>
    <property type="match status" value="1"/>
</dbReference>
<dbReference type="Gene3D" id="3.90.1200.10">
    <property type="match status" value="1"/>
</dbReference>
<keyword evidence="9" id="KW-1185">Reference proteome</keyword>
<dbReference type="InterPro" id="IPR011009">
    <property type="entry name" value="Kinase-like_dom_sf"/>
</dbReference>
<evidence type="ECO:0000313" key="9">
    <source>
        <dbReference type="Proteomes" id="UP001178507"/>
    </source>
</evidence>
<dbReference type="GO" id="GO:0016301">
    <property type="term" value="F:kinase activity"/>
    <property type="evidence" value="ECO:0007669"/>
    <property type="project" value="UniProtKB-KW"/>
</dbReference>
<sequence>MPGQQNRNEEMTRQQARYEALANKGLSLQLGGTETHKRLDQRKKELKEKQRHAKINESKQLAVSDVEGVAKRRRAADILSELHKRTLFAELARNRESQEHEVKALAARLVIEEAKASPKSFEEEAHMEKATSLKVARVAPRVSMAVGPSLTERKPEILRVTVHRAKNLRAADANGMSDPFCAVELMGKPGTRCHTQVLRRTMSPEWEETFQMRNFLESDDLQLQVFDYDFDKNDCLGSVVIKGSHIVECGYLEEELHLEDPVMARRPGRRSQVAKGSLSVTVALCNMDGQAIRRQDSFTKKMRMSFSNRMQSVRMVGLLALLGIRRSYAAGGLVECAAWHNAATGRPDYPKANFVAPAWYVFPHGVPAPGPGVPMPHGMPMATMPAPCGPCGPAGCGQYGLAGSVSAPCGQAPCGAGMMMRQQPRLGRGGDRMPTKEEDATWLCFNLQPLEQKYWPNGDAWSRIAEGELRQERWLVPGTRRKPTDQTGGGARMEWKGWLGLLRCELKYGVYRRVRGSQLQAEEITGGNLNYAFVVRDDQGRCVFVKQAPDFIKVIGPEAKLTRQRMRLEVEVFQEWARGAEIARYLPRIWKFDEDAMAFIMDFLGSHQLLQKSLFEGQAEAGLSGALGKCMALMHARTHCSKLEPLESKRLAEKYENRLLRDIQLEYVFSKCYREDARATALRNDEAFMKEVDEMKGIYNGRDRQNFALCHGDLHAGSIMVDSASASVKIIDPEFAVFGPPGLDVGSLMSTYVMAYCFHKAQGNSCSCDMVRAAEAIWSAYAADMQAAGIAADLIQCIEQEALGFLGCEVVRTALGLAFERSLRLEDPELKALAEEKAMWLGVHCIRHRGQGMKTLKTAALAGFDAAIEVRKCDGLS</sequence>
<evidence type="ECO:0000256" key="1">
    <source>
        <dbReference type="ARBA" id="ARBA00010165"/>
    </source>
</evidence>
<evidence type="ECO:0000256" key="2">
    <source>
        <dbReference type="ARBA" id="ARBA00022679"/>
    </source>
</evidence>
<dbReference type="PANTHER" id="PTHR34273">
    <property type="entry name" value="METHYLTHIORIBOSE KINASE"/>
    <property type="match status" value="1"/>
</dbReference>
<evidence type="ECO:0000256" key="5">
    <source>
        <dbReference type="ARBA" id="ARBA00022840"/>
    </source>
</evidence>
<organism evidence="8 9">
    <name type="scientific">Effrenium voratum</name>
    <dbReference type="NCBI Taxonomy" id="2562239"/>
    <lineage>
        <taxon>Eukaryota</taxon>
        <taxon>Sar</taxon>
        <taxon>Alveolata</taxon>
        <taxon>Dinophyceae</taxon>
        <taxon>Suessiales</taxon>
        <taxon>Symbiodiniaceae</taxon>
        <taxon>Effrenium</taxon>
    </lineage>
</organism>
<feature type="region of interest" description="Disordered" evidence="6">
    <location>
        <begin position="23"/>
        <end position="58"/>
    </location>
</feature>
<dbReference type="SUPFAM" id="SSF56112">
    <property type="entry name" value="Protein kinase-like (PK-like)"/>
    <property type="match status" value="1"/>
</dbReference>
<feature type="compositionally biased region" description="Basic and acidic residues" evidence="6">
    <location>
        <begin position="34"/>
        <end position="48"/>
    </location>
</feature>
<keyword evidence="2" id="KW-0808">Transferase</keyword>
<proteinExistence type="inferred from homology"/>
<dbReference type="SMART" id="SM00239">
    <property type="entry name" value="C2"/>
    <property type="match status" value="1"/>
</dbReference>
<reference evidence="8" key="1">
    <citation type="submission" date="2023-08" db="EMBL/GenBank/DDBJ databases">
        <authorList>
            <person name="Chen Y."/>
            <person name="Shah S."/>
            <person name="Dougan E. K."/>
            <person name="Thang M."/>
            <person name="Chan C."/>
        </authorList>
    </citation>
    <scope>NUCLEOTIDE SEQUENCE</scope>
</reference>
<dbReference type="PANTHER" id="PTHR34273:SF2">
    <property type="entry name" value="METHYLTHIORIBOSE KINASE"/>
    <property type="match status" value="1"/>
</dbReference>
<evidence type="ECO:0000313" key="8">
    <source>
        <dbReference type="EMBL" id="CAJ1393869.1"/>
    </source>
</evidence>